<dbReference type="EMBL" id="GBRH01274107">
    <property type="protein sequence ID" value="JAD23788.1"/>
    <property type="molecule type" value="Transcribed_RNA"/>
</dbReference>
<proteinExistence type="predicted"/>
<reference evidence="1" key="2">
    <citation type="journal article" date="2015" name="Data Brief">
        <title>Shoot transcriptome of the giant reed, Arundo donax.</title>
        <authorList>
            <person name="Barrero R.A."/>
            <person name="Guerrero F.D."/>
            <person name="Moolhuijzen P."/>
            <person name="Goolsby J.A."/>
            <person name="Tidwell J."/>
            <person name="Bellgard S.E."/>
            <person name="Bellgard M.I."/>
        </authorList>
    </citation>
    <scope>NUCLEOTIDE SEQUENCE</scope>
    <source>
        <tissue evidence="1">Shoot tissue taken approximately 20 cm above the soil surface</tissue>
    </source>
</reference>
<protein>
    <submittedName>
        <fullName evidence="1">Uncharacterized protein</fullName>
    </submittedName>
</protein>
<sequence>MLFPRKKVFPLVYYSLN</sequence>
<reference evidence="1" key="1">
    <citation type="submission" date="2014-09" db="EMBL/GenBank/DDBJ databases">
        <authorList>
            <person name="Magalhaes I.L.F."/>
            <person name="Oliveira U."/>
            <person name="Santos F.R."/>
            <person name="Vidigal T.H.D.A."/>
            <person name="Brescovit A.D."/>
            <person name="Santos A.J."/>
        </authorList>
    </citation>
    <scope>NUCLEOTIDE SEQUENCE</scope>
    <source>
        <tissue evidence="1">Shoot tissue taken approximately 20 cm above the soil surface</tissue>
    </source>
</reference>
<accession>A0A0A8YDX1</accession>
<dbReference type="AlphaFoldDB" id="A0A0A8YDX1"/>
<evidence type="ECO:0000313" key="1">
    <source>
        <dbReference type="EMBL" id="JAD23788.1"/>
    </source>
</evidence>
<name>A0A0A8YDX1_ARUDO</name>
<organism evidence="1">
    <name type="scientific">Arundo donax</name>
    <name type="common">Giant reed</name>
    <name type="synonym">Donax arundinaceus</name>
    <dbReference type="NCBI Taxonomy" id="35708"/>
    <lineage>
        <taxon>Eukaryota</taxon>
        <taxon>Viridiplantae</taxon>
        <taxon>Streptophyta</taxon>
        <taxon>Embryophyta</taxon>
        <taxon>Tracheophyta</taxon>
        <taxon>Spermatophyta</taxon>
        <taxon>Magnoliopsida</taxon>
        <taxon>Liliopsida</taxon>
        <taxon>Poales</taxon>
        <taxon>Poaceae</taxon>
        <taxon>PACMAD clade</taxon>
        <taxon>Arundinoideae</taxon>
        <taxon>Arundineae</taxon>
        <taxon>Arundo</taxon>
    </lineage>
</organism>